<accession>R7RW88</accession>
<gene>
    <name evidence="1" type="ORF">STEHIDRAFT_43786</name>
</gene>
<dbReference type="RefSeq" id="XP_007311169.1">
    <property type="nucleotide sequence ID" value="XM_007311107.1"/>
</dbReference>
<protein>
    <recommendedName>
        <fullName evidence="3">DUF4939 domain-containing protein</fullName>
    </recommendedName>
</protein>
<reference evidence="2" key="1">
    <citation type="journal article" date="2012" name="Science">
        <title>The Paleozoic origin of enzymatic lignin decomposition reconstructed from 31 fungal genomes.</title>
        <authorList>
            <person name="Floudas D."/>
            <person name="Binder M."/>
            <person name="Riley R."/>
            <person name="Barry K."/>
            <person name="Blanchette R.A."/>
            <person name="Henrissat B."/>
            <person name="Martinez A.T."/>
            <person name="Otillar R."/>
            <person name="Spatafora J.W."/>
            <person name="Yadav J.S."/>
            <person name="Aerts A."/>
            <person name="Benoit I."/>
            <person name="Boyd A."/>
            <person name="Carlson A."/>
            <person name="Copeland A."/>
            <person name="Coutinho P.M."/>
            <person name="de Vries R.P."/>
            <person name="Ferreira P."/>
            <person name="Findley K."/>
            <person name="Foster B."/>
            <person name="Gaskell J."/>
            <person name="Glotzer D."/>
            <person name="Gorecki P."/>
            <person name="Heitman J."/>
            <person name="Hesse C."/>
            <person name="Hori C."/>
            <person name="Igarashi K."/>
            <person name="Jurgens J.A."/>
            <person name="Kallen N."/>
            <person name="Kersten P."/>
            <person name="Kohler A."/>
            <person name="Kuees U."/>
            <person name="Kumar T.K.A."/>
            <person name="Kuo A."/>
            <person name="LaButti K."/>
            <person name="Larrondo L.F."/>
            <person name="Lindquist E."/>
            <person name="Ling A."/>
            <person name="Lombard V."/>
            <person name="Lucas S."/>
            <person name="Lundell T."/>
            <person name="Martin R."/>
            <person name="McLaughlin D.J."/>
            <person name="Morgenstern I."/>
            <person name="Morin E."/>
            <person name="Murat C."/>
            <person name="Nagy L.G."/>
            <person name="Nolan M."/>
            <person name="Ohm R.A."/>
            <person name="Patyshakuliyeva A."/>
            <person name="Rokas A."/>
            <person name="Ruiz-Duenas F.J."/>
            <person name="Sabat G."/>
            <person name="Salamov A."/>
            <person name="Samejima M."/>
            <person name="Schmutz J."/>
            <person name="Slot J.C."/>
            <person name="St John F."/>
            <person name="Stenlid J."/>
            <person name="Sun H."/>
            <person name="Sun S."/>
            <person name="Syed K."/>
            <person name="Tsang A."/>
            <person name="Wiebenga A."/>
            <person name="Young D."/>
            <person name="Pisabarro A."/>
            <person name="Eastwood D.C."/>
            <person name="Martin F."/>
            <person name="Cullen D."/>
            <person name="Grigoriev I.V."/>
            <person name="Hibbett D.S."/>
        </authorList>
    </citation>
    <scope>NUCLEOTIDE SEQUENCE [LARGE SCALE GENOMIC DNA]</scope>
    <source>
        <strain evidence="2">FP-91666</strain>
    </source>
</reference>
<proteinExistence type="predicted"/>
<name>R7RW88_STEHR</name>
<dbReference type="Proteomes" id="UP000053927">
    <property type="component" value="Unassembled WGS sequence"/>
</dbReference>
<dbReference type="KEGG" id="shs:STEHIDRAFT_43786"/>
<organism evidence="1 2">
    <name type="scientific">Stereum hirsutum (strain FP-91666)</name>
    <name type="common">White-rot fungus</name>
    <dbReference type="NCBI Taxonomy" id="721885"/>
    <lineage>
        <taxon>Eukaryota</taxon>
        <taxon>Fungi</taxon>
        <taxon>Dikarya</taxon>
        <taxon>Basidiomycota</taxon>
        <taxon>Agaricomycotina</taxon>
        <taxon>Agaricomycetes</taxon>
        <taxon>Russulales</taxon>
        <taxon>Stereaceae</taxon>
        <taxon>Stereum</taxon>
    </lineage>
</organism>
<keyword evidence="2" id="KW-1185">Reference proteome</keyword>
<evidence type="ECO:0000313" key="2">
    <source>
        <dbReference type="Proteomes" id="UP000053927"/>
    </source>
</evidence>
<evidence type="ECO:0000313" key="1">
    <source>
        <dbReference type="EMBL" id="EIM79601.1"/>
    </source>
</evidence>
<sequence length="77" mass="8703">KDTKISAPDDFKGEASKVQEFITSYELYFAANPEKCKKDEKKIIFALSYMKGDTAGAWKTVFLDKVNGPEEDSDDEE</sequence>
<dbReference type="EMBL" id="JH687402">
    <property type="protein sequence ID" value="EIM79601.1"/>
    <property type="molecule type" value="Genomic_DNA"/>
</dbReference>
<dbReference type="AlphaFoldDB" id="R7RW88"/>
<dbReference type="GeneID" id="18804671"/>
<dbReference type="OMA" id="WTFATFE"/>
<dbReference type="OrthoDB" id="3263571at2759"/>
<feature type="non-terminal residue" evidence="1">
    <location>
        <position position="77"/>
    </location>
</feature>
<feature type="non-terminal residue" evidence="1">
    <location>
        <position position="1"/>
    </location>
</feature>
<evidence type="ECO:0008006" key="3">
    <source>
        <dbReference type="Google" id="ProtNLM"/>
    </source>
</evidence>